<protein>
    <submittedName>
        <fullName evidence="2">Uncharacterized protein</fullName>
    </submittedName>
</protein>
<accession>K1WT98</accession>
<name>K1WT98_MARBU</name>
<feature type="region of interest" description="Disordered" evidence="1">
    <location>
        <begin position="73"/>
        <end position="108"/>
    </location>
</feature>
<sequence length="417" mass="47619">MADRATGPLAIQLKEILYLRLLSLSEGLDDEISSISFDLNKLLYAKLDSKITARAIVKDFLNANLDSKWTAENLTDDEDNTPQLLPALLRSPKRKEKETSGKKEEKEEIRRLREEFAKEKKNIKQNIKISVPNFSNPRKEFSNPKKGSSTFGRTDKLFRSLNKLRIDKKDIKGIRIVKNALKAILAMTDEKETGKINKEIEATGTKKGFENGPLKDLGFGNEPFKDLRKRRTTGNYIDNLLPIRLLAKHSTLAYGTLSAFNDDSDDFLKLKAADFYLRAKDRYGLTSDDYLAAFFIMLTKEAITFYYNYVIKAKLPTFKANAIAVKDHFETDYRRQTTIARINLAFTFTAAIADIRRAIAFATETSRPPAKANRQYFGSKKVAKAIKDKKRCFVYKKLGCWSTNYTFDERKASVAKF</sequence>
<dbReference type="AlphaFoldDB" id="K1WT98"/>
<dbReference type="EMBL" id="JH921485">
    <property type="protein sequence ID" value="EKD11818.1"/>
    <property type="molecule type" value="Genomic_DNA"/>
</dbReference>
<gene>
    <name evidence="2" type="ORF">MBM_10028</name>
</gene>
<dbReference type="HOGENOM" id="CLU_014991_3_2_1"/>
<feature type="compositionally biased region" description="Basic and acidic residues" evidence="1">
    <location>
        <begin position="95"/>
        <end position="108"/>
    </location>
</feature>
<evidence type="ECO:0000313" key="3">
    <source>
        <dbReference type="Proteomes" id="UP000006753"/>
    </source>
</evidence>
<proteinExistence type="predicted"/>
<organism evidence="2 3">
    <name type="scientific">Marssonina brunnea f. sp. multigermtubi (strain MB_m1)</name>
    <name type="common">Marssonina leaf spot fungus</name>
    <dbReference type="NCBI Taxonomy" id="1072389"/>
    <lineage>
        <taxon>Eukaryota</taxon>
        <taxon>Fungi</taxon>
        <taxon>Dikarya</taxon>
        <taxon>Ascomycota</taxon>
        <taxon>Pezizomycotina</taxon>
        <taxon>Leotiomycetes</taxon>
        <taxon>Helotiales</taxon>
        <taxon>Drepanopezizaceae</taxon>
        <taxon>Drepanopeziza</taxon>
    </lineage>
</organism>
<evidence type="ECO:0000313" key="2">
    <source>
        <dbReference type="EMBL" id="EKD11818.1"/>
    </source>
</evidence>
<reference evidence="2 3" key="1">
    <citation type="journal article" date="2012" name="BMC Genomics">
        <title>Sequencing the genome of Marssonina brunnea reveals fungus-poplar co-evolution.</title>
        <authorList>
            <person name="Zhu S."/>
            <person name="Cao Y.-Z."/>
            <person name="Jiang C."/>
            <person name="Tan B.-Y."/>
            <person name="Wang Z."/>
            <person name="Feng S."/>
            <person name="Zhang L."/>
            <person name="Su X.-H."/>
            <person name="Brejova B."/>
            <person name="Vinar T."/>
            <person name="Xu M."/>
            <person name="Wang M.-X."/>
            <person name="Zhang S.-G."/>
            <person name="Huang M.-R."/>
            <person name="Wu R."/>
            <person name="Zhou Y."/>
        </authorList>
    </citation>
    <scope>NUCLEOTIDE SEQUENCE [LARGE SCALE GENOMIC DNA]</scope>
    <source>
        <strain evidence="2 3">MB_m1</strain>
    </source>
</reference>
<dbReference type="Proteomes" id="UP000006753">
    <property type="component" value="Unassembled WGS sequence"/>
</dbReference>
<evidence type="ECO:0000256" key="1">
    <source>
        <dbReference type="SAM" id="MobiDB-lite"/>
    </source>
</evidence>
<dbReference type="KEGG" id="mbe:MBM_10028"/>
<keyword evidence="3" id="KW-1185">Reference proteome</keyword>
<dbReference type="InParanoid" id="K1WT98"/>